<dbReference type="Proteomes" id="UP000326759">
    <property type="component" value="Unassembled WGS sequence"/>
</dbReference>
<dbReference type="PANTHER" id="PTHR10900">
    <property type="entry name" value="PERIOSTIN-RELATED"/>
    <property type="match status" value="1"/>
</dbReference>
<dbReference type="PANTHER" id="PTHR10900:SF77">
    <property type="entry name" value="FI19380P1"/>
    <property type="match status" value="1"/>
</dbReference>
<dbReference type="GO" id="GO:0005615">
    <property type="term" value="C:extracellular space"/>
    <property type="evidence" value="ECO:0007669"/>
    <property type="project" value="TreeGrafter"/>
</dbReference>
<dbReference type="SUPFAM" id="SSF82153">
    <property type="entry name" value="FAS1 domain"/>
    <property type="match status" value="4"/>
</dbReference>
<feature type="domain" description="FAS1" evidence="2">
    <location>
        <begin position="178"/>
        <end position="320"/>
    </location>
</feature>
<dbReference type="Gene3D" id="2.30.180.10">
    <property type="entry name" value="FAS1 domain"/>
    <property type="match status" value="3"/>
</dbReference>
<evidence type="ECO:0000259" key="2">
    <source>
        <dbReference type="PROSITE" id="PS50213"/>
    </source>
</evidence>
<sequence length="473" mass="52471">MECPYTLLVPTNEAFSLLSPTFLAAVRSDPSEIKGINSRSHPARKDVTRLISVMGHLWSHFSETKLYFSVNRRGVSINGAYVSVADIQASNGIVHIIDRVLVHEGDRGFGTHIVLGEVRFPSLLRSDIARTLNGKLLWLTSGSGGYQVNGTMVLQKDIKVSNGVVHVLHNMLMPPDAERITYPIIEKNHHFRNVIDTISANGLKAFERLIDHVALRAILVLDGPFTIFAPTDTAFNSLDPRLIGTLTSDKELLKDIILQHVVRGRVRENELALGWEGFALNGQNLYSSLLGHDITISGSRVIIPNIDSQNGIIHVVDRVILPPRAKNPSVNGARIINPGIRTENGVFNIVDKVLLPPSGTVADLITSNHDRTKIPNIWDRYSLLNPLKNTTRPDLSLFSPTSDAFSRNPYLNPPLVGPRGTEDLLHRHLLYGLNRPCYTPKICNKDYLFADGTKTSPPRKREEKGERKAPPPK</sequence>
<comment type="caution">
    <text evidence="3">The sequence shown here is derived from an EMBL/GenBank/DDBJ whole genome shotgun (WGS) entry which is preliminary data.</text>
</comment>
<name>A0A5N5TIS7_9CRUS</name>
<dbReference type="SMART" id="SM00554">
    <property type="entry name" value="FAS1"/>
    <property type="match status" value="3"/>
</dbReference>
<feature type="domain" description="FAS1" evidence="2">
    <location>
        <begin position="1"/>
        <end position="101"/>
    </location>
</feature>
<dbReference type="InterPro" id="IPR000782">
    <property type="entry name" value="FAS1_domain"/>
</dbReference>
<keyword evidence="4" id="KW-1185">Reference proteome</keyword>
<dbReference type="AlphaFoldDB" id="A0A5N5TIS7"/>
<evidence type="ECO:0000313" key="4">
    <source>
        <dbReference type="Proteomes" id="UP000326759"/>
    </source>
</evidence>
<dbReference type="PROSITE" id="PS50213">
    <property type="entry name" value="FAS1"/>
    <property type="match status" value="3"/>
</dbReference>
<feature type="region of interest" description="Disordered" evidence="1">
    <location>
        <begin position="449"/>
        <end position="473"/>
    </location>
</feature>
<organism evidence="3 4">
    <name type="scientific">Armadillidium nasatum</name>
    <dbReference type="NCBI Taxonomy" id="96803"/>
    <lineage>
        <taxon>Eukaryota</taxon>
        <taxon>Metazoa</taxon>
        <taxon>Ecdysozoa</taxon>
        <taxon>Arthropoda</taxon>
        <taxon>Crustacea</taxon>
        <taxon>Multicrustacea</taxon>
        <taxon>Malacostraca</taxon>
        <taxon>Eumalacostraca</taxon>
        <taxon>Peracarida</taxon>
        <taxon>Isopoda</taxon>
        <taxon>Oniscidea</taxon>
        <taxon>Crinocheta</taxon>
        <taxon>Armadillidiidae</taxon>
        <taxon>Armadillidium</taxon>
    </lineage>
</organism>
<evidence type="ECO:0000256" key="1">
    <source>
        <dbReference type="SAM" id="MobiDB-lite"/>
    </source>
</evidence>
<dbReference type="InterPro" id="IPR050904">
    <property type="entry name" value="Adhesion/Biosynth-related"/>
</dbReference>
<accession>A0A5N5TIS7</accession>
<dbReference type="OrthoDB" id="286301at2759"/>
<feature type="compositionally biased region" description="Basic and acidic residues" evidence="1">
    <location>
        <begin position="459"/>
        <end position="473"/>
    </location>
</feature>
<protein>
    <recommendedName>
        <fullName evidence="2">FAS1 domain-containing protein</fullName>
    </recommendedName>
</protein>
<proteinExistence type="predicted"/>
<dbReference type="FunFam" id="2.30.180.10:FF:000032">
    <property type="entry name" value="Fasciclin domain-containing protein, putative"/>
    <property type="match status" value="1"/>
</dbReference>
<dbReference type="Pfam" id="PF02469">
    <property type="entry name" value="Fasciclin"/>
    <property type="match status" value="3"/>
</dbReference>
<evidence type="ECO:0000313" key="3">
    <source>
        <dbReference type="EMBL" id="KAB7506188.1"/>
    </source>
</evidence>
<dbReference type="InterPro" id="IPR036378">
    <property type="entry name" value="FAS1_dom_sf"/>
</dbReference>
<feature type="domain" description="FAS1" evidence="2">
    <location>
        <begin position="112"/>
        <end position="172"/>
    </location>
</feature>
<gene>
    <name evidence="3" type="ORF">Anas_02879</name>
</gene>
<dbReference type="EMBL" id="SEYY01000951">
    <property type="protein sequence ID" value="KAB7506188.1"/>
    <property type="molecule type" value="Genomic_DNA"/>
</dbReference>
<reference evidence="3 4" key="1">
    <citation type="journal article" date="2019" name="PLoS Biol.">
        <title>Sex chromosomes control vertical transmission of feminizing Wolbachia symbionts in an isopod.</title>
        <authorList>
            <person name="Becking T."/>
            <person name="Chebbi M.A."/>
            <person name="Giraud I."/>
            <person name="Moumen B."/>
            <person name="Laverre T."/>
            <person name="Caubet Y."/>
            <person name="Peccoud J."/>
            <person name="Gilbert C."/>
            <person name="Cordaux R."/>
        </authorList>
    </citation>
    <scope>NUCLEOTIDE SEQUENCE [LARGE SCALE GENOMIC DNA]</scope>
    <source>
        <strain evidence="3">ANa2</strain>
        <tissue evidence="3">Whole body excluding digestive tract and cuticle</tissue>
    </source>
</reference>